<gene>
    <name evidence="1" type="ORF">AK830_g7012</name>
</gene>
<name>A0A0N8H6P8_9HYPO</name>
<dbReference type="SUPFAM" id="SSF53335">
    <property type="entry name" value="S-adenosyl-L-methionine-dependent methyltransferases"/>
    <property type="match status" value="1"/>
</dbReference>
<dbReference type="OrthoDB" id="8300214at2759"/>
<evidence type="ECO:0000313" key="1">
    <source>
        <dbReference type="EMBL" id="KPM39572.1"/>
    </source>
</evidence>
<dbReference type="Pfam" id="PF13489">
    <property type="entry name" value="Methyltransf_23"/>
    <property type="match status" value="1"/>
</dbReference>
<dbReference type="Proteomes" id="UP000050424">
    <property type="component" value="Unassembled WGS sequence"/>
</dbReference>
<dbReference type="EMBL" id="LKCW01000103">
    <property type="protein sequence ID" value="KPM39572.1"/>
    <property type="molecule type" value="Genomic_DNA"/>
</dbReference>
<dbReference type="STRING" id="78410.A0A0N8H6P8"/>
<sequence length="292" mass="31969">MSTFQPIAVSAAQTIATYSLLTPGGLAVETGQAAHRVRLANFWRITPGSRVLEIGCGQGNCTAVLAEAVGLTGHVDAVDPGSPDYGAPFTLREAQAHISESAVGSRVAWYNAEPLEFLKEHEDMMWEYVVFAHCIWYFASPDLLGAMLKSLKRRVKQVLVAEYALTATEKDAQAHVLAARARSTLEAHNKTSEANIRSMPSPSEIKVIAESAGWNLDAEDIVVPMEDLLDGHWEVGSVKSQVFLSEINTHVRNEEVKAALHSAREEVIRAVEAQEGRRTRTMDVWAARFTST</sequence>
<evidence type="ECO:0000313" key="2">
    <source>
        <dbReference type="Proteomes" id="UP000050424"/>
    </source>
</evidence>
<dbReference type="CDD" id="cd02440">
    <property type="entry name" value="AdoMet_MTases"/>
    <property type="match status" value="1"/>
</dbReference>
<accession>A0A0N8H6P8</accession>
<reference evidence="1 2" key="1">
    <citation type="submission" date="2015-09" db="EMBL/GenBank/DDBJ databases">
        <title>Draft genome of a European isolate of the apple canker pathogen Neonectria ditissima.</title>
        <authorList>
            <person name="Gomez-Cortecero A."/>
            <person name="Harrison R.J."/>
            <person name="Armitage A.D."/>
        </authorList>
    </citation>
    <scope>NUCLEOTIDE SEQUENCE [LARGE SCALE GENOMIC DNA]</scope>
    <source>
        <strain evidence="1 2">R09/05</strain>
    </source>
</reference>
<comment type="caution">
    <text evidence="1">The sequence shown here is derived from an EMBL/GenBank/DDBJ whole genome shotgun (WGS) entry which is preliminary data.</text>
</comment>
<proteinExistence type="predicted"/>
<organism evidence="1 2">
    <name type="scientific">Neonectria ditissima</name>
    <dbReference type="NCBI Taxonomy" id="78410"/>
    <lineage>
        <taxon>Eukaryota</taxon>
        <taxon>Fungi</taxon>
        <taxon>Dikarya</taxon>
        <taxon>Ascomycota</taxon>
        <taxon>Pezizomycotina</taxon>
        <taxon>Sordariomycetes</taxon>
        <taxon>Hypocreomycetidae</taxon>
        <taxon>Hypocreales</taxon>
        <taxon>Nectriaceae</taxon>
        <taxon>Neonectria</taxon>
    </lineage>
</organism>
<dbReference type="AlphaFoldDB" id="A0A0N8H6P8"/>
<keyword evidence="2" id="KW-1185">Reference proteome</keyword>
<protein>
    <submittedName>
        <fullName evidence="1">Uncharacterized protein</fullName>
    </submittedName>
</protein>
<dbReference type="Gene3D" id="3.40.50.150">
    <property type="entry name" value="Vaccinia Virus protein VP39"/>
    <property type="match status" value="1"/>
</dbReference>
<dbReference type="InterPro" id="IPR029063">
    <property type="entry name" value="SAM-dependent_MTases_sf"/>
</dbReference>